<dbReference type="EMBL" id="LASV01000046">
    <property type="protein sequence ID" value="KKA24864.1"/>
    <property type="molecule type" value="Genomic_DNA"/>
</dbReference>
<accession>A0A0F4Z2W3</accession>
<evidence type="ECO:0000313" key="2">
    <source>
        <dbReference type="EMBL" id="KKA24864.1"/>
    </source>
</evidence>
<evidence type="ECO:0008006" key="4">
    <source>
        <dbReference type="Google" id="ProtNLM"/>
    </source>
</evidence>
<evidence type="ECO:0000313" key="3">
    <source>
        <dbReference type="Proteomes" id="UP000053958"/>
    </source>
</evidence>
<reference evidence="2 3" key="1">
    <citation type="submission" date="2015-04" db="EMBL/GenBank/DDBJ databases">
        <authorList>
            <person name="Heijne W.H."/>
            <person name="Fedorova N.D."/>
            <person name="Nierman W.C."/>
            <person name="Vollebregt A.W."/>
            <person name="Zhao Z."/>
            <person name="Wu L."/>
            <person name="Kumar M."/>
            <person name="Stam H."/>
            <person name="van den Berg M.A."/>
            <person name="Pel H.J."/>
        </authorList>
    </citation>
    <scope>NUCLEOTIDE SEQUENCE [LARGE SCALE GENOMIC DNA]</scope>
    <source>
        <strain evidence="2 3">CBS 393.64</strain>
    </source>
</reference>
<feature type="region of interest" description="Disordered" evidence="1">
    <location>
        <begin position="173"/>
        <end position="192"/>
    </location>
</feature>
<feature type="compositionally biased region" description="Polar residues" evidence="1">
    <location>
        <begin position="180"/>
        <end position="192"/>
    </location>
</feature>
<keyword evidence="3" id="KW-1185">Reference proteome</keyword>
<evidence type="ECO:0000256" key="1">
    <source>
        <dbReference type="SAM" id="MobiDB-lite"/>
    </source>
</evidence>
<gene>
    <name evidence="2" type="ORF">T310_1132</name>
</gene>
<name>A0A0F4Z2W3_RASE3</name>
<dbReference type="OrthoDB" id="4378821at2759"/>
<dbReference type="AlphaFoldDB" id="A0A0F4Z2W3"/>
<comment type="caution">
    <text evidence="2">The sequence shown here is derived from an EMBL/GenBank/DDBJ whole genome shotgun (WGS) entry which is preliminary data.</text>
</comment>
<feature type="region of interest" description="Disordered" evidence="1">
    <location>
        <begin position="1"/>
        <end position="51"/>
    </location>
</feature>
<dbReference type="GeneID" id="25313483"/>
<proteinExistence type="predicted"/>
<sequence length="208" mass="23519">MSIAPSSSVSVYLDDSAGRDEHDQPSTAQFVERKAPSAGSGIRRKEKKAKADRERYRRCRFAVFKKANSLLQDGREIGHDRRVYVCVFEKGKGRNAQGKYFTYNSHPDECWPPAKEEVDEHYPLTERFTPKDFQNAEKANKVDRAKFHRPSFKVSRPPLLAPIVGTQTTILDGETRHPSAGNNGEETPSINSAERSACEVFMPEAVRY</sequence>
<protein>
    <recommendedName>
        <fullName evidence="4">MADS-box domain-containing protein</fullName>
    </recommendedName>
</protein>
<feature type="compositionally biased region" description="Polar residues" evidence="1">
    <location>
        <begin position="1"/>
        <end position="10"/>
    </location>
</feature>
<organism evidence="2 3">
    <name type="scientific">Rasamsonia emersonii (strain ATCC 16479 / CBS 393.64 / IMI 116815)</name>
    <dbReference type="NCBI Taxonomy" id="1408163"/>
    <lineage>
        <taxon>Eukaryota</taxon>
        <taxon>Fungi</taxon>
        <taxon>Dikarya</taxon>
        <taxon>Ascomycota</taxon>
        <taxon>Pezizomycotina</taxon>
        <taxon>Eurotiomycetes</taxon>
        <taxon>Eurotiomycetidae</taxon>
        <taxon>Eurotiales</taxon>
        <taxon>Trichocomaceae</taxon>
        <taxon>Rasamsonia</taxon>
    </lineage>
</organism>
<dbReference type="Proteomes" id="UP000053958">
    <property type="component" value="Unassembled WGS sequence"/>
</dbReference>
<dbReference type="RefSeq" id="XP_013331476.1">
    <property type="nucleotide sequence ID" value="XM_013476022.1"/>
</dbReference>